<gene>
    <name evidence="1" type="ORF">FH034_06455</name>
</gene>
<keyword evidence="1" id="KW-0167">Capsid protein</keyword>
<keyword evidence="1" id="KW-0946">Virion</keyword>
<organism evidence="1 2">
    <name type="scientific">Campylobacter jejuni</name>
    <dbReference type="NCBI Taxonomy" id="197"/>
    <lineage>
        <taxon>Bacteria</taxon>
        <taxon>Pseudomonadati</taxon>
        <taxon>Campylobacterota</taxon>
        <taxon>Epsilonproteobacteria</taxon>
        <taxon>Campylobacterales</taxon>
        <taxon>Campylobacteraceae</taxon>
        <taxon>Campylobacter</taxon>
    </lineage>
</organism>
<dbReference type="RefSeq" id="WP_052802822.1">
    <property type="nucleotide sequence ID" value="NZ_CUKB01000004.1"/>
</dbReference>
<proteinExistence type="predicted"/>
<dbReference type="Proteomes" id="UP000312397">
    <property type="component" value="Unassembled WGS sequence"/>
</dbReference>
<protein>
    <submittedName>
        <fullName evidence="1">Spore coat protein CotS</fullName>
    </submittedName>
</protein>
<comment type="caution">
    <text evidence="1">The sequence shown here is derived from an EMBL/GenBank/DDBJ whole genome shotgun (WGS) entry which is preliminary data.</text>
</comment>
<reference evidence="1 2" key="1">
    <citation type="submission" date="2019-06" db="EMBL/GenBank/DDBJ databases">
        <title>Epidemiology of MDR Campylobacter spp.</title>
        <authorList>
            <person name="Addetia A."/>
            <person name="Greninger A."/>
            <person name="Fang F."/>
        </authorList>
    </citation>
    <scope>NUCLEOTIDE SEQUENCE [LARGE SCALE GENOMIC DNA]</scope>
    <source>
        <strain evidence="1 2">HMC314</strain>
    </source>
</reference>
<name>A0A5C4YEV4_CAMJU</name>
<dbReference type="EMBL" id="VEVS01000021">
    <property type="protein sequence ID" value="TNO41408.1"/>
    <property type="molecule type" value="Genomic_DNA"/>
</dbReference>
<accession>A0A5C4YEV4</accession>
<evidence type="ECO:0000313" key="1">
    <source>
        <dbReference type="EMBL" id="TNO41408.1"/>
    </source>
</evidence>
<sequence>MRSSLEKVIKNYSENFSNKRDNDFAQGLIKYLYENDIIGENDKIFLEKNFQYIRVINEKEKRLINVYFCEKPIIDFFQNAEYEKELQYYGINEKDFISLQRSKK</sequence>
<evidence type="ECO:0000313" key="2">
    <source>
        <dbReference type="Proteomes" id="UP000312397"/>
    </source>
</evidence>
<dbReference type="AlphaFoldDB" id="A0A5C4YEV4"/>